<evidence type="ECO:0000256" key="9">
    <source>
        <dbReference type="ARBA" id="ARBA00023306"/>
    </source>
</evidence>
<name>A0A6J6GUF0_9ZZZZ</name>
<dbReference type="InterPro" id="IPR040690">
    <property type="entry name" value="FtsX_ECD"/>
</dbReference>
<dbReference type="Gene3D" id="3.30.70.3040">
    <property type="match status" value="1"/>
</dbReference>
<evidence type="ECO:0000259" key="11">
    <source>
        <dbReference type="Pfam" id="PF02687"/>
    </source>
</evidence>
<keyword evidence="8 10" id="KW-0472">Membrane</keyword>
<feature type="transmembrane region" description="Helical" evidence="10">
    <location>
        <begin position="20"/>
        <end position="43"/>
    </location>
</feature>
<keyword evidence="4" id="KW-1003">Cell membrane</keyword>
<keyword evidence="9" id="KW-0131">Cell cycle</keyword>
<evidence type="ECO:0000256" key="6">
    <source>
        <dbReference type="ARBA" id="ARBA00022692"/>
    </source>
</evidence>
<keyword evidence="7 10" id="KW-1133">Transmembrane helix</keyword>
<evidence type="ECO:0000256" key="3">
    <source>
        <dbReference type="ARBA" id="ARBA00021907"/>
    </source>
</evidence>
<evidence type="ECO:0000313" key="15">
    <source>
        <dbReference type="EMBL" id="CAB4720927.1"/>
    </source>
</evidence>
<dbReference type="PANTHER" id="PTHR47755">
    <property type="entry name" value="CELL DIVISION PROTEIN FTSX"/>
    <property type="match status" value="1"/>
</dbReference>
<dbReference type="InterPro" id="IPR003838">
    <property type="entry name" value="ABC3_permease_C"/>
</dbReference>
<feature type="transmembrane region" description="Helical" evidence="10">
    <location>
        <begin position="224"/>
        <end position="242"/>
    </location>
</feature>
<organism evidence="14">
    <name type="scientific">freshwater metagenome</name>
    <dbReference type="NCBI Taxonomy" id="449393"/>
    <lineage>
        <taxon>unclassified sequences</taxon>
        <taxon>metagenomes</taxon>
        <taxon>ecological metagenomes</taxon>
    </lineage>
</organism>
<reference evidence="14" key="1">
    <citation type="submission" date="2020-05" db="EMBL/GenBank/DDBJ databases">
        <authorList>
            <person name="Chiriac C."/>
            <person name="Salcher M."/>
            <person name="Ghai R."/>
            <person name="Kavagutti S V."/>
        </authorList>
    </citation>
    <scope>NUCLEOTIDE SEQUENCE</scope>
</reference>
<evidence type="ECO:0000313" key="13">
    <source>
        <dbReference type="EMBL" id="CAB4371981.1"/>
    </source>
</evidence>
<dbReference type="InterPro" id="IPR004513">
    <property type="entry name" value="FtsX"/>
</dbReference>
<evidence type="ECO:0000256" key="4">
    <source>
        <dbReference type="ARBA" id="ARBA00022475"/>
    </source>
</evidence>
<evidence type="ECO:0000256" key="5">
    <source>
        <dbReference type="ARBA" id="ARBA00022618"/>
    </source>
</evidence>
<evidence type="ECO:0000256" key="10">
    <source>
        <dbReference type="SAM" id="Phobius"/>
    </source>
</evidence>
<gene>
    <name evidence="14" type="ORF">UFOPK1762_02041</name>
    <name evidence="15" type="ORF">UFOPK2624_01700</name>
    <name evidence="13" type="ORF">UFOPK4201_01178</name>
</gene>
<accession>A0A6J6GUF0</accession>
<dbReference type="PANTHER" id="PTHR47755:SF1">
    <property type="entry name" value="CELL DIVISION PROTEIN FTSX"/>
    <property type="match status" value="1"/>
</dbReference>
<dbReference type="Pfam" id="PF02687">
    <property type="entry name" value="FtsX"/>
    <property type="match status" value="1"/>
</dbReference>
<dbReference type="GO" id="GO:0051301">
    <property type="term" value="P:cell division"/>
    <property type="evidence" value="ECO:0007669"/>
    <property type="project" value="UniProtKB-KW"/>
</dbReference>
<proteinExistence type="inferred from homology"/>
<dbReference type="GO" id="GO:0005886">
    <property type="term" value="C:plasma membrane"/>
    <property type="evidence" value="ECO:0007669"/>
    <property type="project" value="UniProtKB-SubCell"/>
</dbReference>
<evidence type="ECO:0000256" key="1">
    <source>
        <dbReference type="ARBA" id="ARBA00004651"/>
    </source>
</evidence>
<evidence type="ECO:0000256" key="8">
    <source>
        <dbReference type="ARBA" id="ARBA00023136"/>
    </source>
</evidence>
<dbReference type="EMBL" id="CAEZXY010000107">
    <property type="protein sequence ID" value="CAB4720927.1"/>
    <property type="molecule type" value="Genomic_DNA"/>
</dbReference>
<protein>
    <recommendedName>
        <fullName evidence="3">Cell division protein FtsX</fullName>
    </recommendedName>
</protein>
<feature type="domain" description="ABC3 transporter permease C-terminal" evidence="11">
    <location>
        <begin position="175"/>
        <end position="294"/>
    </location>
</feature>
<evidence type="ECO:0000256" key="2">
    <source>
        <dbReference type="ARBA" id="ARBA00007379"/>
    </source>
</evidence>
<dbReference type="EMBL" id="CAEZTY010000151">
    <property type="protein sequence ID" value="CAB4602694.1"/>
    <property type="molecule type" value="Genomic_DNA"/>
</dbReference>
<keyword evidence="6 10" id="KW-0812">Transmembrane</keyword>
<dbReference type="EMBL" id="CAEUNJ010000049">
    <property type="protein sequence ID" value="CAB4371981.1"/>
    <property type="molecule type" value="Genomic_DNA"/>
</dbReference>
<comment type="subcellular location">
    <subcellularLocation>
        <location evidence="1">Cell membrane</location>
        <topology evidence="1">Multi-pass membrane protein</topology>
    </subcellularLocation>
</comment>
<feature type="transmembrane region" description="Helical" evidence="10">
    <location>
        <begin position="271"/>
        <end position="296"/>
    </location>
</feature>
<feature type="domain" description="FtsX extracellular" evidence="12">
    <location>
        <begin position="59"/>
        <end position="152"/>
    </location>
</feature>
<keyword evidence="5" id="KW-0132">Cell division</keyword>
<sequence length="298" mass="32281">MPVKFDYLLRETTSNLGRNVTITLASIMTVAVSLALVGASLMLRSGVENATQRWQGGIEFVVFLRTDATQQQIDSLSKDLEQSPEVSKVVFVNQEQAYKEFQGLFADSPELIDSVTAKDLPPSFRVEPVNKEVDAVESLGLTYEGRSGVDQVVFASKTIRLIQQLSSRLTVGIFVIAAFLLGAAGLLILNTIRMAMFARRREIEVMKLVGATNWFIRVPFMLEGLVQGLVGAFLAIGALAAFKPFFQKWLPSAQDIPLVGGFQVSGGEMTVIFMTLGVVGIAIGAIGAGIAVSRFLDV</sequence>
<dbReference type="PIRSF" id="PIRSF003097">
    <property type="entry name" value="FtsX"/>
    <property type="match status" value="1"/>
</dbReference>
<evidence type="ECO:0000256" key="7">
    <source>
        <dbReference type="ARBA" id="ARBA00022989"/>
    </source>
</evidence>
<feature type="transmembrane region" description="Helical" evidence="10">
    <location>
        <begin position="169"/>
        <end position="189"/>
    </location>
</feature>
<comment type="similarity">
    <text evidence="2">Belongs to the ABC-4 integral membrane protein family. FtsX subfamily.</text>
</comment>
<evidence type="ECO:0000259" key="12">
    <source>
        <dbReference type="Pfam" id="PF18075"/>
    </source>
</evidence>
<dbReference type="AlphaFoldDB" id="A0A6J6GUF0"/>
<evidence type="ECO:0000313" key="14">
    <source>
        <dbReference type="EMBL" id="CAB4602694.1"/>
    </source>
</evidence>
<dbReference type="Pfam" id="PF18075">
    <property type="entry name" value="FtsX_ECD"/>
    <property type="match status" value="1"/>
</dbReference>